<dbReference type="AlphaFoldDB" id="A0A381XJ37"/>
<evidence type="ECO:0000256" key="7">
    <source>
        <dbReference type="ARBA" id="ARBA00022741"/>
    </source>
</evidence>
<dbReference type="InterPro" id="IPR001564">
    <property type="entry name" value="Nucleoside_diP_kinase"/>
</dbReference>
<keyword evidence="8" id="KW-0418">Kinase</keyword>
<comment type="similarity">
    <text evidence="2">Belongs to the NDK family.</text>
</comment>
<evidence type="ECO:0000256" key="11">
    <source>
        <dbReference type="ARBA" id="ARBA00023080"/>
    </source>
</evidence>
<evidence type="ECO:0000256" key="8">
    <source>
        <dbReference type="ARBA" id="ARBA00022777"/>
    </source>
</evidence>
<dbReference type="Gene3D" id="3.30.70.141">
    <property type="entry name" value="Nucleoside diphosphate kinase-like domain"/>
    <property type="match status" value="1"/>
</dbReference>
<dbReference type="GO" id="GO:0006228">
    <property type="term" value="P:UTP biosynthetic process"/>
    <property type="evidence" value="ECO:0007669"/>
    <property type="project" value="InterPro"/>
</dbReference>
<dbReference type="FunFam" id="3.30.70.141:FF:000003">
    <property type="entry name" value="Nucleoside diphosphate kinase"/>
    <property type="match status" value="1"/>
</dbReference>
<protein>
    <recommendedName>
        <fullName evidence="4">Nucleoside diphosphate kinase</fullName>
        <ecNumber evidence="3">2.7.4.6</ecNumber>
    </recommendedName>
</protein>
<evidence type="ECO:0000256" key="4">
    <source>
        <dbReference type="ARBA" id="ARBA00017632"/>
    </source>
</evidence>
<dbReference type="PRINTS" id="PR01243">
    <property type="entry name" value="NUCDPKINASE"/>
</dbReference>
<dbReference type="GO" id="GO:0046872">
    <property type="term" value="F:metal ion binding"/>
    <property type="evidence" value="ECO:0007669"/>
    <property type="project" value="UniProtKB-KW"/>
</dbReference>
<dbReference type="GO" id="GO:0004550">
    <property type="term" value="F:nucleoside diphosphate kinase activity"/>
    <property type="evidence" value="ECO:0007669"/>
    <property type="project" value="UniProtKB-EC"/>
</dbReference>
<evidence type="ECO:0000256" key="10">
    <source>
        <dbReference type="ARBA" id="ARBA00022842"/>
    </source>
</evidence>
<evidence type="ECO:0000256" key="3">
    <source>
        <dbReference type="ARBA" id="ARBA00012966"/>
    </source>
</evidence>
<evidence type="ECO:0000313" key="13">
    <source>
        <dbReference type="EMBL" id="SVA64758.1"/>
    </source>
</evidence>
<evidence type="ECO:0000259" key="12">
    <source>
        <dbReference type="SMART" id="SM00562"/>
    </source>
</evidence>
<dbReference type="EC" id="2.7.4.6" evidence="3"/>
<keyword evidence="7" id="KW-0547">Nucleotide-binding</keyword>
<name>A0A381XJ37_9ZZZZ</name>
<dbReference type="Pfam" id="PF00334">
    <property type="entry name" value="NDK"/>
    <property type="match status" value="1"/>
</dbReference>
<evidence type="ECO:0000256" key="9">
    <source>
        <dbReference type="ARBA" id="ARBA00022840"/>
    </source>
</evidence>
<keyword evidence="5" id="KW-0808">Transferase</keyword>
<evidence type="ECO:0000256" key="2">
    <source>
        <dbReference type="ARBA" id="ARBA00008142"/>
    </source>
</evidence>
<comment type="cofactor">
    <cofactor evidence="1">
        <name>Mg(2+)</name>
        <dbReference type="ChEBI" id="CHEBI:18420"/>
    </cofactor>
</comment>
<dbReference type="SUPFAM" id="SSF54919">
    <property type="entry name" value="Nucleoside diphosphate kinase, NDK"/>
    <property type="match status" value="1"/>
</dbReference>
<proteinExistence type="inferred from homology"/>
<evidence type="ECO:0000256" key="1">
    <source>
        <dbReference type="ARBA" id="ARBA00001946"/>
    </source>
</evidence>
<dbReference type="SMART" id="SM00562">
    <property type="entry name" value="NDK"/>
    <property type="match status" value="1"/>
</dbReference>
<keyword evidence="11" id="KW-0546">Nucleotide metabolism</keyword>
<dbReference type="PANTHER" id="PTHR11349">
    <property type="entry name" value="NUCLEOSIDE DIPHOSPHATE KINASE"/>
    <property type="match status" value="1"/>
</dbReference>
<organism evidence="13">
    <name type="scientific">marine metagenome</name>
    <dbReference type="NCBI Taxonomy" id="408172"/>
    <lineage>
        <taxon>unclassified sequences</taxon>
        <taxon>metagenomes</taxon>
        <taxon>ecological metagenomes</taxon>
    </lineage>
</organism>
<evidence type="ECO:0000256" key="6">
    <source>
        <dbReference type="ARBA" id="ARBA00022723"/>
    </source>
</evidence>
<accession>A0A381XJ37</accession>
<keyword evidence="10" id="KW-0460">Magnesium</keyword>
<evidence type="ECO:0000256" key="5">
    <source>
        <dbReference type="ARBA" id="ARBA00022679"/>
    </source>
</evidence>
<dbReference type="GO" id="GO:0006241">
    <property type="term" value="P:CTP biosynthetic process"/>
    <property type="evidence" value="ECO:0007669"/>
    <property type="project" value="InterPro"/>
</dbReference>
<sequence length="149" mass="16531">MEKTLVLVKPDGVQRGLVGKIISRLETKGFRLVALKLMNVSRKLAEEHYGEHVDKPFFGDLVRFITSSPIVAMAIEGENAVQVVRTTMGLTNPQEAAPGTIRGDFGLTIGMNLIHGSDSGESATRELDLFFEPSEILEYSKDIERWIIE</sequence>
<dbReference type="EMBL" id="UINC01015365">
    <property type="protein sequence ID" value="SVA64758.1"/>
    <property type="molecule type" value="Genomic_DNA"/>
</dbReference>
<dbReference type="CDD" id="cd04413">
    <property type="entry name" value="NDPk_I"/>
    <property type="match status" value="1"/>
</dbReference>
<dbReference type="HAMAP" id="MF_00451">
    <property type="entry name" value="NDP_kinase"/>
    <property type="match status" value="1"/>
</dbReference>
<keyword evidence="6" id="KW-0479">Metal-binding</keyword>
<dbReference type="GO" id="GO:0006183">
    <property type="term" value="P:GTP biosynthetic process"/>
    <property type="evidence" value="ECO:0007669"/>
    <property type="project" value="InterPro"/>
</dbReference>
<dbReference type="GO" id="GO:0005524">
    <property type="term" value="F:ATP binding"/>
    <property type="evidence" value="ECO:0007669"/>
    <property type="project" value="UniProtKB-KW"/>
</dbReference>
<feature type="domain" description="Nucleoside diphosphate kinase-like" evidence="12">
    <location>
        <begin position="1"/>
        <end position="138"/>
    </location>
</feature>
<dbReference type="InterPro" id="IPR036850">
    <property type="entry name" value="NDK-like_dom_sf"/>
</dbReference>
<gene>
    <name evidence="13" type="ORF">METZ01_LOCUS117612</name>
</gene>
<dbReference type="InterPro" id="IPR034907">
    <property type="entry name" value="NDK-like_dom"/>
</dbReference>
<dbReference type="NCBIfam" id="NF001908">
    <property type="entry name" value="PRK00668.1"/>
    <property type="match status" value="1"/>
</dbReference>
<dbReference type="PROSITE" id="PS51374">
    <property type="entry name" value="NDPK_LIKE"/>
    <property type="match status" value="1"/>
</dbReference>
<keyword evidence="9" id="KW-0067">ATP-binding</keyword>
<reference evidence="13" key="1">
    <citation type="submission" date="2018-05" db="EMBL/GenBank/DDBJ databases">
        <authorList>
            <person name="Lanie J.A."/>
            <person name="Ng W.-L."/>
            <person name="Kazmierczak K.M."/>
            <person name="Andrzejewski T.M."/>
            <person name="Davidsen T.M."/>
            <person name="Wayne K.J."/>
            <person name="Tettelin H."/>
            <person name="Glass J.I."/>
            <person name="Rusch D."/>
            <person name="Podicherti R."/>
            <person name="Tsui H.-C.T."/>
            <person name="Winkler M.E."/>
        </authorList>
    </citation>
    <scope>NUCLEOTIDE SEQUENCE</scope>
</reference>